<protein>
    <submittedName>
        <fullName evidence="1">Uncharacterized protein</fullName>
    </submittedName>
</protein>
<accession>A0AAX0WML2</accession>
<organism evidence="1 2">
    <name type="scientific">Akkermansia muciniphila</name>
    <dbReference type="NCBI Taxonomy" id="239935"/>
    <lineage>
        <taxon>Bacteria</taxon>
        <taxon>Pseudomonadati</taxon>
        <taxon>Verrucomicrobiota</taxon>
        <taxon>Verrucomicrobiia</taxon>
        <taxon>Verrucomicrobiales</taxon>
        <taxon>Akkermansiaceae</taxon>
        <taxon>Akkermansia</taxon>
    </lineage>
</organism>
<comment type="caution">
    <text evidence="1">The sequence shown here is derived from an EMBL/GenBank/DDBJ whole genome shotgun (WGS) entry which is preliminary data.</text>
</comment>
<proteinExistence type="predicted"/>
<sequence>MQQFSVVWGKAGASAGAEAPIFSEACTLFHGRVIWRQMFQEYPVLYGLRIRSQPESLNRNVLVEFWF</sequence>
<dbReference type="EMBL" id="PJLB01000005">
    <property type="protein sequence ID" value="PND03687.1"/>
    <property type="molecule type" value="Genomic_DNA"/>
</dbReference>
<reference evidence="1 2" key="1">
    <citation type="journal article" date="2017" name="BMC Genomics">
        <title>Genome sequencing of 39 Akkermansia muciniphila isolates reveals its population structure, genomic and functional diverisity, and global distribution in mammalian gut microbiotas.</title>
        <authorList>
            <person name="Guo X."/>
            <person name="Li S."/>
            <person name="Zhang J."/>
            <person name="Wu F."/>
            <person name="Li X."/>
            <person name="Wu D."/>
            <person name="Zhang M."/>
            <person name="Ou Z."/>
            <person name="Jie Z."/>
            <person name="Yan Q."/>
            <person name="Li P."/>
            <person name="Yi J."/>
            <person name="Peng Y."/>
        </authorList>
    </citation>
    <scope>NUCLEOTIDE SEQUENCE [LARGE SCALE GENOMIC DNA]</scope>
    <source>
        <strain evidence="1 2">GP28</strain>
    </source>
</reference>
<gene>
    <name evidence="1" type="ORF">CXT95_02510</name>
</gene>
<evidence type="ECO:0000313" key="1">
    <source>
        <dbReference type="EMBL" id="PND03687.1"/>
    </source>
</evidence>
<name>A0AAX0WML2_9BACT</name>
<evidence type="ECO:0000313" key="2">
    <source>
        <dbReference type="Proteomes" id="UP000236075"/>
    </source>
</evidence>
<dbReference type="AlphaFoldDB" id="A0AAX0WML2"/>
<dbReference type="Proteomes" id="UP000236075">
    <property type="component" value="Unassembled WGS sequence"/>
</dbReference>